<accession>A0A845M7Q2</accession>
<dbReference type="InterPro" id="IPR042245">
    <property type="entry name" value="Tgt2/MlaC_sf"/>
</dbReference>
<keyword evidence="2" id="KW-1185">Reference proteome</keyword>
<comment type="caution">
    <text evidence="1">The sequence shown here is derived from an EMBL/GenBank/DDBJ whole genome shotgun (WGS) entry which is preliminary data.</text>
</comment>
<dbReference type="InterPro" id="IPR011990">
    <property type="entry name" value="TPR-like_helical_dom_sf"/>
</dbReference>
<proteinExistence type="predicted"/>
<protein>
    <recommendedName>
        <fullName evidence="3">Sel1 repeat family protein</fullName>
    </recommendedName>
</protein>
<dbReference type="PANTHER" id="PTHR11102:SF160">
    <property type="entry name" value="ERAD-ASSOCIATED E3 UBIQUITIN-PROTEIN LIGASE COMPONENT HRD3"/>
    <property type="match status" value="1"/>
</dbReference>
<evidence type="ECO:0000313" key="1">
    <source>
        <dbReference type="EMBL" id="MZR20878.1"/>
    </source>
</evidence>
<evidence type="ECO:0000313" key="2">
    <source>
        <dbReference type="Proteomes" id="UP000445696"/>
    </source>
</evidence>
<dbReference type="Pfam" id="PF05494">
    <property type="entry name" value="MlaC"/>
    <property type="match status" value="1"/>
</dbReference>
<gene>
    <name evidence="1" type="ORF">GQF03_00865</name>
</gene>
<name>A0A845M7Q2_9PROT</name>
<dbReference type="InterPro" id="IPR006597">
    <property type="entry name" value="Sel1-like"/>
</dbReference>
<dbReference type="PANTHER" id="PTHR11102">
    <property type="entry name" value="SEL-1-LIKE PROTEIN"/>
    <property type="match status" value="1"/>
</dbReference>
<dbReference type="InterPro" id="IPR050767">
    <property type="entry name" value="Sel1_AlgK"/>
</dbReference>
<dbReference type="Gene3D" id="3.10.450.710">
    <property type="entry name" value="Tgt2/MlaC"/>
    <property type="match status" value="1"/>
</dbReference>
<dbReference type="Gene3D" id="1.25.40.10">
    <property type="entry name" value="Tetratricopeptide repeat domain"/>
    <property type="match status" value="1"/>
</dbReference>
<dbReference type="SMART" id="SM00671">
    <property type="entry name" value="SEL1"/>
    <property type="match status" value="4"/>
</dbReference>
<dbReference type="Pfam" id="PF08238">
    <property type="entry name" value="Sel1"/>
    <property type="match status" value="4"/>
</dbReference>
<dbReference type="SUPFAM" id="SSF81901">
    <property type="entry name" value="HCP-like"/>
    <property type="match status" value="1"/>
</dbReference>
<organism evidence="1 2">
    <name type="scientific">Sneathiella chungangensis</name>
    <dbReference type="NCBI Taxonomy" id="1418234"/>
    <lineage>
        <taxon>Bacteria</taxon>
        <taxon>Pseudomonadati</taxon>
        <taxon>Pseudomonadota</taxon>
        <taxon>Alphaproteobacteria</taxon>
        <taxon>Sneathiellales</taxon>
        <taxon>Sneathiellaceae</taxon>
        <taxon>Sneathiella</taxon>
    </lineage>
</organism>
<dbReference type="EMBL" id="WTVA01000001">
    <property type="protein sequence ID" value="MZR20878.1"/>
    <property type="molecule type" value="Genomic_DNA"/>
</dbReference>
<reference evidence="1 2" key="1">
    <citation type="journal article" date="2014" name="Int. J. Syst. Evol. Microbiol.">
        <title>Sneathiella chungangensis sp. nov., isolated from a marine sand, and emended description of the genus Sneathiella.</title>
        <authorList>
            <person name="Siamphan C."/>
            <person name="Kim H."/>
            <person name="Lee J.S."/>
            <person name="Kim W."/>
        </authorList>
    </citation>
    <scope>NUCLEOTIDE SEQUENCE [LARGE SCALE GENOMIC DNA]</scope>
    <source>
        <strain evidence="1 2">KCTC 32476</strain>
    </source>
</reference>
<evidence type="ECO:0008006" key="3">
    <source>
        <dbReference type="Google" id="ProtNLM"/>
    </source>
</evidence>
<dbReference type="InterPro" id="IPR008869">
    <property type="entry name" value="MlaC/ttg2D"/>
</dbReference>
<dbReference type="Proteomes" id="UP000445696">
    <property type="component" value="Unassembled WGS sequence"/>
</dbReference>
<sequence length="454" mass="49796">MTVWGEGFLRRLRDIALALGIVAAVVAGGAPASAGERATRAQAVIAGLSGQAKAILSQPDKPLASRESHLAAIIGRNFHFTLIAELVIGPEWETLPQERRQEFLELFRDFFLQAYGSQLGGYPGDEFTVLSVEEKGSRDAYVHSRLIRPQREAVEIDWRLREILGTPLIIDIIINGTSVALSHREAFYPVLRREGIGGLITLFKIRAERLNTDTQSFAAGKALFEQGRFTEALALWQDLAEKGNPAAQFGLSVLYEEGRGVDPDSVKAEFWNNKAVAAGYPPALHNHALRLLADRKYTPAMAALETAARDGFAPSQYTLGKMYIYGIGTEENPERAVENIRLAAGAGMAAAQYNLGKIYRDGYGTAVDMAASFTWFEKAARQGHGKALGKLAARYSEGEGVAKNDIEALKWALLAVKEGDDEAERWETLLKSRMSASDIARAETLAREFKPERE</sequence>
<dbReference type="AlphaFoldDB" id="A0A845M7Q2"/>